<dbReference type="Pfam" id="PF01909">
    <property type="entry name" value="NTP_transf_2"/>
    <property type="match status" value="1"/>
</dbReference>
<dbReference type="AlphaFoldDB" id="A0A2K2G156"/>
<dbReference type="CDD" id="cd05403">
    <property type="entry name" value="NT_KNTase_like"/>
    <property type="match status" value="1"/>
</dbReference>
<dbReference type="InterPro" id="IPR002934">
    <property type="entry name" value="Polymerase_NTP_transf_dom"/>
</dbReference>
<dbReference type="OrthoDB" id="512700at2"/>
<dbReference type="EMBL" id="LYMM01000031">
    <property type="protein sequence ID" value="PNU04757.1"/>
    <property type="molecule type" value="Genomic_DNA"/>
</dbReference>
<reference evidence="2 3" key="1">
    <citation type="submission" date="2016-05" db="EMBL/GenBank/DDBJ databases">
        <title>Complete genome sequence of Novosphingobium guangzhouense SA925(T).</title>
        <authorList>
            <person name="Sha S."/>
        </authorList>
    </citation>
    <scope>NUCLEOTIDE SEQUENCE [LARGE SCALE GENOMIC DNA]</scope>
    <source>
        <strain evidence="2 3">SA925</strain>
    </source>
</reference>
<dbReference type="SUPFAM" id="SSF81301">
    <property type="entry name" value="Nucleotidyltransferase"/>
    <property type="match status" value="1"/>
</dbReference>
<comment type="caution">
    <text evidence="2">The sequence shown here is derived from an EMBL/GenBank/DDBJ whole genome shotgun (WGS) entry which is preliminary data.</text>
</comment>
<organism evidence="2 3">
    <name type="scientific">Novosphingobium guangzhouense</name>
    <dbReference type="NCBI Taxonomy" id="1850347"/>
    <lineage>
        <taxon>Bacteria</taxon>
        <taxon>Pseudomonadati</taxon>
        <taxon>Pseudomonadota</taxon>
        <taxon>Alphaproteobacteria</taxon>
        <taxon>Sphingomonadales</taxon>
        <taxon>Sphingomonadaceae</taxon>
        <taxon>Novosphingobium</taxon>
    </lineage>
</organism>
<name>A0A2K2G156_9SPHN</name>
<dbReference type="Gene3D" id="3.30.460.10">
    <property type="entry name" value="Beta Polymerase, domain 2"/>
    <property type="match status" value="1"/>
</dbReference>
<keyword evidence="3" id="KW-1185">Reference proteome</keyword>
<feature type="domain" description="Polymerase nucleotidyl transferase" evidence="1">
    <location>
        <begin position="14"/>
        <end position="80"/>
    </location>
</feature>
<dbReference type="Proteomes" id="UP000236327">
    <property type="component" value="Unassembled WGS sequence"/>
</dbReference>
<accession>A0A2K2G156</accession>
<gene>
    <name evidence="2" type="ORF">A8V01_18540</name>
</gene>
<sequence length="102" mass="10571">MNGPLHLTDAERAEVLRILAAHLPPGTSARIFGSRAGGVPKPWSDLDLALDGPQPLSLAAMAELAEAFDESALPFKVDLVDRRTVSDAFGAIIDAGAVPLAG</sequence>
<evidence type="ECO:0000313" key="2">
    <source>
        <dbReference type="EMBL" id="PNU04757.1"/>
    </source>
</evidence>
<dbReference type="RefSeq" id="WP_103095952.1">
    <property type="nucleotide sequence ID" value="NZ_LYMM01000031.1"/>
</dbReference>
<proteinExistence type="predicted"/>
<dbReference type="InterPro" id="IPR043519">
    <property type="entry name" value="NT_sf"/>
</dbReference>
<protein>
    <recommendedName>
        <fullName evidence="1">Polymerase nucleotidyl transferase domain-containing protein</fullName>
    </recommendedName>
</protein>
<evidence type="ECO:0000313" key="3">
    <source>
        <dbReference type="Proteomes" id="UP000236327"/>
    </source>
</evidence>
<evidence type="ECO:0000259" key="1">
    <source>
        <dbReference type="Pfam" id="PF01909"/>
    </source>
</evidence>